<sequence length="331" mass="36374">MHIERIDPHDLDLDTADAMAEVVRASDAAGGVPIPPVTGPTLLHAARHGWDGTPAGALWVLRDGDRVVGRVHADLPWRDNTDSFYYRGVVHPDVRRRGGGRALHDALLEVAAEAGRTKVYTGAFEGTDGIPALAALRYEPVGTNVIRRISLHDTQPGLWDRLHAQAAAKAGDYELVRMVGPTPVEQLEDMVALFAIINDAPSEDADKEDDHWTADRVAAYDTAMAARRQTVYRVIARHRETGEWAGHSVLCVDEFAPATGFQEDTSVVRSHRGHGLGLLMKTEMLRWIGQERPEVGATDTWNAVGNHHMIAVNELLGARVVARYVTHRLTR</sequence>
<dbReference type="InterPro" id="IPR016181">
    <property type="entry name" value="Acyl_CoA_acyltransferase"/>
</dbReference>
<dbReference type="PROSITE" id="PS51186">
    <property type="entry name" value="GNAT"/>
    <property type="match status" value="1"/>
</dbReference>
<dbReference type="Pfam" id="PF00583">
    <property type="entry name" value="Acetyltransf_1"/>
    <property type="match status" value="1"/>
</dbReference>
<proteinExistence type="predicted"/>
<protein>
    <submittedName>
        <fullName evidence="2">GNAT family N-acetyltransferase</fullName>
    </submittedName>
</protein>
<reference evidence="2 3" key="1">
    <citation type="submission" date="2021-08" db="EMBL/GenBank/DDBJ databases">
        <title>Nocardioides bacterium WL0053 sp. nov., isolated from the sediment.</title>
        <authorList>
            <person name="Wang L."/>
            <person name="Zhang D."/>
            <person name="Zhang A."/>
        </authorList>
    </citation>
    <scope>NUCLEOTIDE SEQUENCE [LARGE SCALE GENOMIC DNA]</scope>
    <source>
        <strain evidence="2 3">WL0053</strain>
    </source>
</reference>
<organism evidence="2 3">
    <name type="scientific">Nocardioides jiangsuensis</name>
    <dbReference type="NCBI Taxonomy" id="2866161"/>
    <lineage>
        <taxon>Bacteria</taxon>
        <taxon>Bacillati</taxon>
        <taxon>Actinomycetota</taxon>
        <taxon>Actinomycetes</taxon>
        <taxon>Propionibacteriales</taxon>
        <taxon>Nocardioidaceae</taxon>
        <taxon>Nocardioides</taxon>
    </lineage>
</organism>
<dbReference type="Gene3D" id="3.40.630.30">
    <property type="match status" value="1"/>
</dbReference>
<feature type="domain" description="N-acetyltransferase" evidence="1">
    <location>
        <begin position="1"/>
        <end position="165"/>
    </location>
</feature>
<evidence type="ECO:0000259" key="1">
    <source>
        <dbReference type="PROSITE" id="PS51186"/>
    </source>
</evidence>
<gene>
    <name evidence="2" type="ORF">K1X13_18370</name>
</gene>
<dbReference type="EMBL" id="JAIEZQ010000003">
    <property type="protein sequence ID" value="MBY9076801.1"/>
    <property type="molecule type" value="Genomic_DNA"/>
</dbReference>
<dbReference type="SUPFAM" id="SSF55729">
    <property type="entry name" value="Acyl-CoA N-acyltransferases (Nat)"/>
    <property type="match status" value="2"/>
</dbReference>
<name>A0ABS7RP16_9ACTN</name>
<dbReference type="Proteomes" id="UP000754710">
    <property type="component" value="Unassembled WGS sequence"/>
</dbReference>
<evidence type="ECO:0000313" key="3">
    <source>
        <dbReference type="Proteomes" id="UP000754710"/>
    </source>
</evidence>
<dbReference type="CDD" id="cd04301">
    <property type="entry name" value="NAT_SF"/>
    <property type="match status" value="1"/>
</dbReference>
<keyword evidence="3" id="KW-1185">Reference proteome</keyword>
<evidence type="ECO:0000313" key="2">
    <source>
        <dbReference type="EMBL" id="MBY9076801.1"/>
    </source>
</evidence>
<dbReference type="RefSeq" id="WP_221026584.1">
    <property type="nucleotide sequence ID" value="NZ_JAIEZQ010000003.1"/>
</dbReference>
<dbReference type="InterPro" id="IPR000182">
    <property type="entry name" value="GNAT_dom"/>
</dbReference>
<accession>A0ABS7RP16</accession>
<comment type="caution">
    <text evidence="2">The sequence shown here is derived from an EMBL/GenBank/DDBJ whole genome shotgun (WGS) entry which is preliminary data.</text>
</comment>